<organism evidence="1 2">
    <name type="scientific">Mytilus coruscus</name>
    <name type="common">Sea mussel</name>
    <dbReference type="NCBI Taxonomy" id="42192"/>
    <lineage>
        <taxon>Eukaryota</taxon>
        <taxon>Metazoa</taxon>
        <taxon>Spiralia</taxon>
        <taxon>Lophotrochozoa</taxon>
        <taxon>Mollusca</taxon>
        <taxon>Bivalvia</taxon>
        <taxon>Autobranchia</taxon>
        <taxon>Pteriomorphia</taxon>
        <taxon>Mytilida</taxon>
        <taxon>Mytiloidea</taxon>
        <taxon>Mytilidae</taxon>
        <taxon>Mytilinae</taxon>
        <taxon>Mytilus</taxon>
    </lineage>
</organism>
<accession>A0A6J8CM17</accession>
<proteinExistence type="predicted"/>
<keyword evidence="2" id="KW-1185">Reference proteome</keyword>
<dbReference type="PANTHER" id="PTHR37162:SF10">
    <property type="entry name" value="DUF4371 DOMAIN-CONTAINING PROTEIN"/>
    <property type="match status" value="1"/>
</dbReference>
<name>A0A6J8CM17_MYTCO</name>
<evidence type="ECO:0000313" key="2">
    <source>
        <dbReference type="Proteomes" id="UP000507470"/>
    </source>
</evidence>
<gene>
    <name evidence="1" type="ORF">MCOR_30512</name>
</gene>
<dbReference type="PANTHER" id="PTHR37162">
    <property type="entry name" value="HAT FAMILY DIMERISATION DOMAINCONTAINING PROTEIN-RELATED"/>
    <property type="match status" value="1"/>
</dbReference>
<dbReference type="AlphaFoldDB" id="A0A6J8CM17"/>
<reference evidence="1 2" key="1">
    <citation type="submission" date="2020-06" db="EMBL/GenBank/DDBJ databases">
        <authorList>
            <person name="Li R."/>
            <person name="Bekaert M."/>
        </authorList>
    </citation>
    <scope>NUCLEOTIDE SEQUENCE [LARGE SCALE GENOMIC DNA]</scope>
    <source>
        <strain evidence="2">wild</strain>
    </source>
</reference>
<dbReference type="EMBL" id="CACVKT020005595">
    <property type="protein sequence ID" value="CAC5395890.1"/>
    <property type="molecule type" value="Genomic_DNA"/>
</dbReference>
<dbReference type="OrthoDB" id="6151961at2759"/>
<evidence type="ECO:0000313" key="1">
    <source>
        <dbReference type="EMBL" id="CAC5395890.1"/>
    </source>
</evidence>
<dbReference type="Proteomes" id="UP000507470">
    <property type="component" value="Unassembled WGS sequence"/>
</dbReference>
<sequence>MDFTCAHDGKNDCRRHVQSKSHLELQKSKASKKSFCKNSETEIDRSRLVTRAEAMQCQLIANMNLSLSSADTMNTTLKVMFPDSKIAADENIFLLIDKELTNKHIPSTNNLALRCDNASTMTGKHKGVIAFARRKHPDIFLAGCTLHLVHIAAKKKQQMFFPQFMKL</sequence>
<protein>
    <submittedName>
        <fullName evidence="1">Uncharacterized protein</fullName>
    </submittedName>
</protein>